<proteinExistence type="predicted"/>
<gene>
    <name evidence="2" type="ORF">PYCCODRAFT_1435280</name>
</gene>
<dbReference type="OrthoDB" id="5314275at2759"/>
<organism evidence="2 3">
    <name type="scientific">Trametes coccinea (strain BRFM310)</name>
    <name type="common">Pycnoporus coccineus</name>
    <dbReference type="NCBI Taxonomy" id="1353009"/>
    <lineage>
        <taxon>Eukaryota</taxon>
        <taxon>Fungi</taxon>
        <taxon>Dikarya</taxon>
        <taxon>Basidiomycota</taxon>
        <taxon>Agaricomycotina</taxon>
        <taxon>Agaricomycetes</taxon>
        <taxon>Polyporales</taxon>
        <taxon>Polyporaceae</taxon>
        <taxon>Trametes</taxon>
    </lineage>
</organism>
<evidence type="ECO:0000313" key="3">
    <source>
        <dbReference type="Proteomes" id="UP000193067"/>
    </source>
</evidence>
<accession>A0A1Y2IRQ2</accession>
<feature type="compositionally biased region" description="Low complexity" evidence="1">
    <location>
        <begin position="92"/>
        <end position="109"/>
    </location>
</feature>
<name>A0A1Y2IRQ2_TRAC3</name>
<dbReference type="Pfam" id="PF15496">
    <property type="entry name" value="DUF4646"/>
    <property type="match status" value="1"/>
</dbReference>
<dbReference type="AlphaFoldDB" id="A0A1Y2IRQ2"/>
<evidence type="ECO:0000313" key="2">
    <source>
        <dbReference type="EMBL" id="OSD02622.1"/>
    </source>
</evidence>
<sequence>MSDYNPYVASMKAEQRAAVARVSTSAGVSASASASASSSSNASGSSSHFDLLAEEPPPSYDEILFGSSQSTGPGAGVSTAQRSSYITPPAPQSSHAHSPSIESTTSSPSAIHAGPFSRAAETYVPRPEASHPPPPSRAPSQAQQHIRQPRSPSVLSANLPPAKDLPPLLNPPPQSFQRAPSPHASYAPFEPIYVAPVGHSLEDGFVSSLPYSAMRPHPFAVHDVMEEDWKRFLGDLKRASKLCFKDKMIAGVLPAVKDVGVFVGPLISKALESCTKKNKQDPVDQLMEFWNQYFFSRRYMEVALTQDPHEGRQSATDASRAYNAQGGRGLGLGSGRAGRGRGLAPDGGLGRDHDRRTSIRSVDSRQDRSKTSRDEVSTVASELRAGFKELKSELFGAGGPQRASPGQSGGLDREPEVVPPLGGQWCLVVRYKPTPEW</sequence>
<dbReference type="STRING" id="1353009.A0A1Y2IRQ2"/>
<feature type="compositionally biased region" description="Low complexity" evidence="1">
    <location>
        <begin position="22"/>
        <end position="47"/>
    </location>
</feature>
<dbReference type="Proteomes" id="UP000193067">
    <property type="component" value="Unassembled WGS sequence"/>
</dbReference>
<feature type="region of interest" description="Disordered" evidence="1">
    <location>
        <begin position="393"/>
        <end position="417"/>
    </location>
</feature>
<dbReference type="EMBL" id="KZ084104">
    <property type="protein sequence ID" value="OSD02622.1"/>
    <property type="molecule type" value="Genomic_DNA"/>
</dbReference>
<feature type="compositionally biased region" description="Basic and acidic residues" evidence="1">
    <location>
        <begin position="349"/>
        <end position="376"/>
    </location>
</feature>
<keyword evidence="3" id="KW-1185">Reference proteome</keyword>
<evidence type="ECO:0000256" key="1">
    <source>
        <dbReference type="SAM" id="MobiDB-lite"/>
    </source>
</evidence>
<feature type="compositionally biased region" description="Gly residues" evidence="1">
    <location>
        <begin position="326"/>
        <end position="348"/>
    </location>
</feature>
<feature type="region of interest" description="Disordered" evidence="1">
    <location>
        <begin position="307"/>
        <end position="379"/>
    </location>
</feature>
<reference evidence="2 3" key="1">
    <citation type="journal article" date="2015" name="Biotechnol. Biofuels">
        <title>Enhanced degradation of softwood versus hardwood by the white-rot fungus Pycnoporus coccineus.</title>
        <authorList>
            <person name="Couturier M."/>
            <person name="Navarro D."/>
            <person name="Chevret D."/>
            <person name="Henrissat B."/>
            <person name="Piumi F."/>
            <person name="Ruiz-Duenas F.J."/>
            <person name="Martinez A.T."/>
            <person name="Grigoriev I.V."/>
            <person name="Riley R."/>
            <person name="Lipzen A."/>
            <person name="Berrin J.G."/>
            <person name="Master E.R."/>
            <person name="Rosso M.N."/>
        </authorList>
    </citation>
    <scope>NUCLEOTIDE SEQUENCE [LARGE SCALE GENOMIC DNA]</scope>
    <source>
        <strain evidence="2 3">BRFM310</strain>
    </source>
</reference>
<dbReference type="InterPro" id="IPR028018">
    <property type="entry name" value="DUF4646"/>
</dbReference>
<feature type="region of interest" description="Disordered" evidence="1">
    <location>
        <begin position="22"/>
        <end position="182"/>
    </location>
</feature>
<protein>
    <submittedName>
        <fullName evidence="2">Uncharacterized protein</fullName>
    </submittedName>
</protein>
<feature type="compositionally biased region" description="Polar residues" evidence="1">
    <location>
        <begin position="66"/>
        <end position="86"/>
    </location>
</feature>